<proteinExistence type="predicted"/>
<keyword evidence="2" id="KW-1185">Reference proteome</keyword>
<name>A0A8X6F2I2_TRICU</name>
<gene>
    <name evidence="1" type="ORF">TNCT_402141</name>
</gene>
<evidence type="ECO:0000313" key="2">
    <source>
        <dbReference type="Proteomes" id="UP000887116"/>
    </source>
</evidence>
<accession>A0A8X6F2I2</accession>
<organism evidence="1 2">
    <name type="scientific">Trichonephila clavata</name>
    <name type="common">Joro spider</name>
    <name type="synonym">Nephila clavata</name>
    <dbReference type="NCBI Taxonomy" id="2740835"/>
    <lineage>
        <taxon>Eukaryota</taxon>
        <taxon>Metazoa</taxon>
        <taxon>Ecdysozoa</taxon>
        <taxon>Arthropoda</taxon>
        <taxon>Chelicerata</taxon>
        <taxon>Arachnida</taxon>
        <taxon>Araneae</taxon>
        <taxon>Araneomorphae</taxon>
        <taxon>Entelegynae</taxon>
        <taxon>Araneoidea</taxon>
        <taxon>Nephilidae</taxon>
        <taxon>Trichonephila</taxon>
    </lineage>
</organism>
<reference evidence="1" key="1">
    <citation type="submission" date="2020-07" db="EMBL/GenBank/DDBJ databases">
        <title>Multicomponent nature underlies the extraordinary mechanical properties of spider dragline silk.</title>
        <authorList>
            <person name="Kono N."/>
            <person name="Nakamura H."/>
            <person name="Mori M."/>
            <person name="Yoshida Y."/>
            <person name="Ohtoshi R."/>
            <person name="Malay A.D."/>
            <person name="Moran D.A.P."/>
            <person name="Tomita M."/>
            <person name="Numata K."/>
            <person name="Arakawa K."/>
        </authorList>
    </citation>
    <scope>NUCLEOTIDE SEQUENCE</scope>
</reference>
<sequence>MAMIPRISQTQFLGSDPTICTVFLAVPGVKCLAPYYNHRVLENVTPLCIVRSPIEGDASAQKKTINLWCEHAQR</sequence>
<protein>
    <submittedName>
        <fullName evidence="1">Uncharacterized protein</fullName>
    </submittedName>
</protein>
<dbReference type="Proteomes" id="UP000887116">
    <property type="component" value="Unassembled WGS sequence"/>
</dbReference>
<dbReference type="AlphaFoldDB" id="A0A8X6F2I2"/>
<evidence type="ECO:0000313" key="1">
    <source>
        <dbReference type="EMBL" id="GFQ67841.1"/>
    </source>
</evidence>
<comment type="caution">
    <text evidence="1">The sequence shown here is derived from an EMBL/GenBank/DDBJ whole genome shotgun (WGS) entry which is preliminary data.</text>
</comment>
<dbReference type="EMBL" id="BMAO01030402">
    <property type="protein sequence ID" value="GFQ67841.1"/>
    <property type="molecule type" value="Genomic_DNA"/>
</dbReference>